<sequence>MARYSSLDTDRKEEAPTTIQDLTYWPNINTVDRNRTQLGRENATLYMLVRNSELHEALASMRELEDRFNHKHHYPWVFLNDDEFTDEFKLLTTGMASGKTHYGFIDPNVWNIPPHTNITKMLECVQDFTARGIIYGDSISYRNMCRFNSGSFFKHPLLLEYDWYWRVEPGVHFYCDQRYDPFTFMRENNKVYGFVVTIREYPETIPTLWKTAKEFFDQHPDYIAADNALDFATTTEKLSSDEADIDPTLGYNMCHFWSNFEIGNLNFFRNNKYSEYFEHLDKSNGFYYERWGDAPVHTLGLLAFANRSQIHHFSDIGYYHLPFHRCPHDDASYSTGRCLCPTNHNELVDFQPFSCLQRWWHYGGRQFLFNFNNEKANVWD</sequence>
<dbReference type="GeneID" id="36517700"/>
<evidence type="ECO:0000256" key="6">
    <source>
        <dbReference type="PIRSR" id="PIRSR018153-1"/>
    </source>
</evidence>
<accession>A0A2T0FMW5</accession>
<keyword evidence="4 7" id="KW-0808">Transferase</keyword>
<dbReference type="PANTHER" id="PTHR31121">
    <property type="entry name" value="ALPHA-1,2 MANNOSYLTRANSFERASE KTR1"/>
    <property type="match status" value="1"/>
</dbReference>
<comment type="caution">
    <text evidence="7">The sequence shown here is derived from an EMBL/GenBank/DDBJ whole genome shotgun (WGS) entry which is preliminary data.</text>
</comment>
<evidence type="ECO:0000256" key="5">
    <source>
        <dbReference type="ARBA" id="ARBA00022968"/>
    </source>
</evidence>
<evidence type="ECO:0000313" key="8">
    <source>
        <dbReference type="Proteomes" id="UP000238350"/>
    </source>
</evidence>
<dbReference type="AlphaFoldDB" id="A0A2T0FMW5"/>
<dbReference type="OrthoDB" id="439943at2759"/>
<comment type="subcellular location">
    <subcellularLocation>
        <location evidence="1">Membrane</location>
        <topology evidence="1">Single-pass type II membrane protein</topology>
    </subcellularLocation>
</comment>
<keyword evidence="5" id="KW-0735">Signal-anchor</keyword>
<reference evidence="7 8" key="1">
    <citation type="submission" date="2017-04" db="EMBL/GenBank/DDBJ databases">
        <title>Genome sequencing of [Candida] sorbophila.</title>
        <authorList>
            <person name="Ahn J.O."/>
        </authorList>
    </citation>
    <scope>NUCLEOTIDE SEQUENCE [LARGE SCALE GENOMIC DNA]</scope>
    <source>
        <strain evidence="7 8">DS02</strain>
    </source>
</reference>
<proteinExistence type="inferred from homology"/>
<dbReference type="Pfam" id="PF01793">
    <property type="entry name" value="Glyco_transf_15"/>
    <property type="match status" value="1"/>
</dbReference>
<evidence type="ECO:0000256" key="1">
    <source>
        <dbReference type="ARBA" id="ARBA00004606"/>
    </source>
</evidence>
<evidence type="ECO:0000256" key="4">
    <source>
        <dbReference type="ARBA" id="ARBA00022679"/>
    </source>
</evidence>
<dbReference type="GO" id="GO:0005794">
    <property type="term" value="C:Golgi apparatus"/>
    <property type="evidence" value="ECO:0007669"/>
    <property type="project" value="TreeGrafter"/>
</dbReference>
<comment type="similarity">
    <text evidence="2">Belongs to the glycosyltransferase 15 family.</text>
</comment>
<organism evidence="7 8">
    <name type="scientific">Wickerhamiella sorbophila</name>
    <dbReference type="NCBI Taxonomy" id="45607"/>
    <lineage>
        <taxon>Eukaryota</taxon>
        <taxon>Fungi</taxon>
        <taxon>Dikarya</taxon>
        <taxon>Ascomycota</taxon>
        <taxon>Saccharomycotina</taxon>
        <taxon>Dipodascomycetes</taxon>
        <taxon>Dipodascales</taxon>
        <taxon>Trichomonascaceae</taxon>
        <taxon>Wickerhamiella</taxon>
    </lineage>
</organism>
<dbReference type="RefSeq" id="XP_024666277.1">
    <property type="nucleotide sequence ID" value="XM_024810509.1"/>
</dbReference>
<dbReference type="STRING" id="45607.A0A2T0FMW5"/>
<evidence type="ECO:0000313" key="7">
    <source>
        <dbReference type="EMBL" id="PRT56332.1"/>
    </source>
</evidence>
<dbReference type="GO" id="GO:0006487">
    <property type="term" value="P:protein N-linked glycosylation"/>
    <property type="evidence" value="ECO:0007669"/>
    <property type="project" value="TreeGrafter"/>
</dbReference>
<protein>
    <submittedName>
        <fullName evidence="7">O-glycoside alpha-1,2-mannosyltransferase 3</fullName>
    </submittedName>
</protein>
<name>A0A2T0FMW5_9ASCO</name>
<dbReference type="GO" id="GO:0000032">
    <property type="term" value="P:cell wall mannoprotein biosynthetic process"/>
    <property type="evidence" value="ECO:0007669"/>
    <property type="project" value="TreeGrafter"/>
</dbReference>
<dbReference type="InterPro" id="IPR029044">
    <property type="entry name" value="Nucleotide-diphossugar_trans"/>
</dbReference>
<gene>
    <name evidence="7" type="ORF">B9G98_03952</name>
</gene>
<dbReference type="PANTHER" id="PTHR31121:SF10">
    <property type="entry name" value="MANNOSYLTRANSFERASE KTR2-RELATED"/>
    <property type="match status" value="1"/>
</dbReference>
<dbReference type="GO" id="GO:0006493">
    <property type="term" value="P:protein O-linked glycosylation"/>
    <property type="evidence" value="ECO:0007669"/>
    <property type="project" value="TreeGrafter"/>
</dbReference>
<keyword evidence="5" id="KW-0812">Transmembrane</keyword>
<dbReference type="FunFam" id="3.90.550.10:FF:000051">
    <property type="entry name" value="Alpha-1,2-mannosyltransferase (Ktr4)"/>
    <property type="match status" value="1"/>
</dbReference>
<dbReference type="SUPFAM" id="SSF53448">
    <property type="entry name" value="Nucleotide-diphospho-sugar transferases"/>
    <property type="match status" value="1"/>
</dbReference>
<dbReference type="EMBL" id="NDIQ01000022">
    <property type="protein sequence ID" value="PRT56332.1"/>
    <property type="molecule type" value="Genomic_DNA"/>
</dbReference>
<keyword evidence="3 7" id="KW-0328">Glycosyltransferase</keyword>
<evidence type="ECO:0000256" key="2">
    <source>
        <dbReference type="ARBA" id="ARBA00007677"/>
    </source>
</evidence>
<dbReference type="PIRSF" id="PIRSF018153">
    <property type="entry name" value="Glyco_trans_15"/>
    <property type="match status" value="1"/>
</dbReference>
<dbReference type="InterPro" id="IPR002685">
    <property type="entry name" value="Glyco_trans_15"/>
</dbReference>
<dbReference type="Proteomes" id="UP000238350">
    <property type="component" value="Unassembled WGS sequence"/>
</dbReference>
<feature type="active site" description="Nucleophile" evidence="6">
    <location>
        <position position="261"/>
    </location>
</feature>
<dbReference type="GO" id="GO:0000026">
    <property type="term" value="F:alpha-1,2-mannosyltransferase activity"/>
    <property type="evidence" value="ECO:0007669"/>
    <property type="project" value="TreeGrafter"/>
</dbReference>
<dbReference type="Gene3D" id="3.90.550.10">
    <property type="entry name" value="Spore Coat Polysaccharide Biosynthesis Protein SpsA, Chain A"/>
    <property type="match status" value="1"/>
</dbReference>
<keyword evidence="8" id="KW-1185">Reference proteome</keyword>
<dbReference type="GO" id="GO:0016020">
    <property type="term" value="C:membrane"/>
    <property type="evidence" value="ECO:0007669"/>
    <property type="project" value="UniProtKB-SubCell"/>
</dbReference>
<evidence type="ECO:0000256" key="3">
    <source>
        <dbReference type="ARBA" id="ARBA00022676"/>
    </source>
</evidence>